<comment type="similarity">
    <text evidence="2 9">Belongs to the TRAFAC class OBG-HflX-like GTPase superfamily. OBG GTPase family.</text>
</comment>
<dbReference type="NCBIfam" id="NF008954">
    <property type="entry name" value="PRK12296.1"/>
    <property type="match status" value="1"/>
</dbReference>
<evidence type="ECO:0000256" key="2">
    <source>
        <dbReference type="ARBA" id="ARBA00007699"/>
    </source>
</evidence>
<feature type="binding site" evidence="9">
    <location>
        <begin position="282"/>
        <end position="285"/>
    </location>
    <ligand>
        <name>GTP</name>
        <dbReference type="ChEBI" id="CHEBI:37565"/>
    </ligand>
</feature>
<comment type="subcellular location">
    <subcellularLocation>
        <location evidence="9">Cytoplasm</location>
    </subcellularLocation>
</comment>
<dbReference type="GO" id="GO:0000287">
    <property type="term" value="F:magnesium ion binding"/>
    <property type="evidence" value="ECO:0007669"/>
    <property type="project" value="InterPro"/>
</dbReference>
<keyword evidence="8 9" id="KW-0342">GTP-binding</keyword>
<protein>
    <recommendedName>
        <fullName evidence="9">GTPase Obg</fullName>
        <ecNumber evidence="9">3.6.5.-</ecNumber>
    </recommendedName>
    <alternativeName>
        <fullName evidence="9">GTP-binding protein Obg</fullName>
    </alternativeName>
</protein>
<evidence type="ECO:0000259" key="11">
    <source>
        <dbReference type="PROSITE" id="PS51710"/>
    </source>
</evidence>
<evidence type="ECO:0000313" key="14">
    <source>
        <dbReference type="EMBL" id="EEG78129.1"/>
    </source>
</evidence>
<dbReference type="OrthoDB" id="9807318at2"/>
<dbReference type="Gene3D" id="3.40.50.300">
    <property type="entry name" value="P-loop containing nucleotide triphosphate hydrolases"/>
    <property type="match status" value="1"/>
</dbReference>
<keyword evidence="15" id="KW-1185">Reference proteome</keyword>
<dbReference type="NCBIfam" id="TIGR03595">
    <property type="entry name" value="Obg_CgtA_exten"/>
    <property type="match status" value="1"/>
</dbReference>
<evidence type="ECO:0000256" key="5">
    <source>
        <dbReference type="ARBA" id="ARBA00022741"/>
    </source>
</evidence>
<keyword evidence="4 9" id="KW-0479">Metal-binding</keyword>
<dbReference type="CDD" id="cd01898">
    <property type="entry name" value="Obg"/>
    <property type="match status" value="1"/>
</dbReference>
<dbReference type="NCBIfam" id="TIGR02729">
    <property type="entry name" value="Obg_CgtA"/>
    <property type="match status" value="1"/>
</dbReference>
<proteinExistence type="inferred from homology"/>
<comment type="caution">
    <text evidence="14">The sequence shown here is derived from an EMBL/GenBank/DDBJ whole genome shotgun (WGS) entry which is preliminary data.</text>
</comment>
<evidence type="ECO:0000256" key="7">
    <source>
        <dbReference type="ARBA" id="ARBA00022842"/>
    </source>
</evidence>
<feature type="binding site" evidence="9">
    <location>
        <position position="172"/>
    </location>
    <ligand>
        <name>Mg(2+)</name>
        <dbReference type="ChEBI" id="CHEBI:18420"/>
    </ligand>
</feature>
<keyword evidence="5 9" id="KW-0547">Nucleotide-binding</keyword>
<dbReference type="InterPro" id="IPR045086">
    <property type="entry name" value="OBG_GTPase"/>
</dbReference>
<evidence type="ECO:0000259" key="13">
    <source>
        <dbReference type="PROSITE" id="PS51883"/>
    </source>
</evidence>
<dbReference type="Gene3D" id="3.30.300.350">
    <property type="entry name" value="GTP-binding protein OBG, C-terminal domain"/>
    <property type="match status" value="1"/>
</dbReference>
<feature type="binding site" evidence="9">
    <location>
        <position position="192"/>
    </location>
    <ligand>
        <name>Mg(2+)</name>
        <dbReference type="ChEBI" id="CHEBI:18420"/>
    </ligand>
</feature>
<reference evidence="14 15" key="1">
    <citation type="submission" date="2009-02" db="EMBL/GenBank/DDBJ databases">
        <title>Sequencing of the draft genome and assembly of Dethiobacter alkaliphilus AHT 1.</title>
        <authorList>
            <consortium name="US DOE Joint Genome Institute (JGI-PGF)"/>
            <person name="Lucas S."/>
            <person name="Copeland A."/>
            <person name="Lapidus A."/>
            <person name="Glavina del Rio T."/>
            <person name="Dalin E."/>
            <person name="Tice H."/>
            <person name="Bruce D."/>
            <person name="Goodwin L."/>
            <person name="Pitluck S."/>
            <person name="Larimer F."/>
            <person name="Land M.L."/>
            <person name="Hauser L."/>
            <person name="Muyzer G."/>
        </authorList>
    </citation>
    <scope>NUCLEOTIDE SEQUENCE [LARGE SCALE GENOMIC DNA]</scope>
    <source>
        <strain evidence="14 15">AHT 1</strain>
    </source>
</reference>
<evidence type="ECO:0000256" key="6">
    <source>
        <dbReference type="ARBA" id="ARBA00022801"/>
    </source>
</evidence>
<evidence type="ECO:0000256" key="8">
    <source>
        <dbReference type="ARBA" id="ARBA00023134"/>
    </source>
</evidence>
<dbReference type="AlphaFoldDB" id="C0GEU7"/>
<dbReference type="InterPro" id="IPR036346">
    <property type="entry name" value="GTP-bd_prot_GTP1/OBG_C_sf"/>
</dbReference>
<dbReference type="FunFam" id="2.70.210.12:FF:000001">
    <property type="entry name" value="GTPase Obg"/>
    <property type="match status" value="1"/>
</dbReference>
<name>C0GEU7_DETAL</name>
<keyword evidence="6 9" id="KW-0378">Hydrolase</keyword>
<organism evidence="14 15">
    <name type="scientific">Dethiobacter alkaliphilus AHT 1</name>
    <dbReference type="NCBI Taxonomy" id="555088"/>
    <lineage>
        <taxon>Bacteria</taxon>
        <taxon>Bacillati</taxon>
        <taxon>Bacillota</taxon>
        <taxon>Dethiobacteria</taxon>
        <taxon>Dethiobacterales</taxon>
        <taxon>Dethiobacteraceae</taxon>
        <taxon>Dethiobacter</taxon>
    </lineage>
</organism>
<dbReference type="GO" id="GO:0003924">
    <property type="term" value="F:GTPase activity"/>
    <property type="evidence" value="ECO:0007669"/>
    <property type="project" value="UniProtKB-UniRule"/>
</dbReference>
<dbReference type="InterPro" id="IPR015349">
    <property type="entry name" value="OCT_dom"/>
</dbReference>
<feature type="domain" description="OCT" evidence="12">
    <location>
        <begin position="344"/>
        <end position="422"/>
    </location>
</feature>
<evidence type="ECO:0000256" key="9">
    <source>
        <dbReference type="HAMAP-Rule" id="MF_01454"/>
    </source>
</evidence>
<comment type="cofactor">
    <cofactor evidence="1 9">
        <name>Mg(2+)</name>
        <dbReference type="ChEBI" id="CHEBI:18420"/>
    </cofactor>
</comment>
<evidence type="ECO:0000313" key="15">
    <source>
        <dbReference type="Proteomes" id="UP000006443"/>
    </source>
</evidence>
<dbReference type="PRINTS" id="PR00326">
    <property type="entry name" value="GTP1OBG"/>
</dbReference>
<dbReference type="PROSITE" id="PS51881">
    <property type="entry name" value="OCT"/>
    <property type="match status" value="1"/>
</dbReference>
<dbReference type="NCBIfam" id="NF008955">
    <property type="entry name" value="PRK12297.1"/>
    <property type="match status" value="1"/>
</dbReference>
<dbReference type="GO" id="GO:0042254">
    <property type="term" value="P:ribosome biogenesis"/>
    <property type="evidence" value="ECO:0007669"/>
    <property type="project" value="UniProtKB-UniRule"/>
</dbReference>
<feature type="binding site" evidence="9">
    <location>
        <begin position="212"/>
        <end position="215"/>
    </location>
    <ligand>
        <name>GTP</name>
        <dbReference type="ChEBI" id="CHEBI:37565"/>
    </ligand>
</feature>
<dbReference type="eggNOG" id="COG0536">
    <property type="taxonomic scope" value="Bacteria"/>
</dbReference>
<dbReference type="InterPro" id="IPR006073">
    <property type="entry name" value="GTP-bd"/>
</dbReference>
<evidence type="ECO:0000256" key="4">
    <source>
        <dbReference type="ARBA" id="ARBA00022723"/>
    </source>
</evidence>
<evidence type="ECO:0000256" key="1">
    <source>
        <dbReference type="ARBA" id="ARBA00001946"/>
    </source>
</evidence>
<comment type="subunit">
    <text evidence="9">Monomer.</text>
</comment>
<dbReference type="Proteomes" id="UP000006443">
    <property type="component" value="Unassembled WGS sequence"/>
</dbReference>
<keyword evidence="7 9" id="KW-0460">Magnesium</keyword>
<dbReference type="Gene3D" id="2.70.210.12">
    <property type="entry name" value="GTP1/OBG domain"/>
    <property type="match status" value="1"/>
</dbReference>
<dbReference type="PANTHER" id="PTHR11702:SF31">
    <property type="entry name" value="MITOCHONDRIAL RIBOSOME-ASSOCIATED GTPASE 2"/>
    <property type="match status" value="1"/>
</dbReference>
<feature type="domain" description="Obg" evidence="13">
    <location>
        <begin position="1"/>
        <end position="158"/>
    </location>
</feature>
<dbReference type="RefSeq" id="WP_008515447.1">
    <property type="nucleotide sequence ID" value="NZ_ACJM01000004.1"/>
</dbReference>
<dbReference type="PANTHER" id="PTHR11702">
    <property type="entry name" value="DEVELOPMENTALLY REGULATED GTP-BINDING PROTEIN-RELATED"/>
    <property type="match status" value="1"/>
</dbReference>
<evidence type="ECO:0000256" key="10">
    <source>
        <dbReference type="SAM" id="MobiDB-lite"/>
    </source>
</evidence>
<dbReference type="SUPFAM" id="SSF52540">
    <property type="entry name" value="P-loop containing nucleoside triphosphate hydrolases"/>
    <property type="match status" value="1"/>
</dbReference>
<dbReference type="EMBL" id="ACJM01000004">
    <property type="protein sequence ID" value="EEG78129.1"/>
    <property type="molecule type" value="Genomic_DNA"/>
</dbReference>
<dbReference type="SUPFAM" id="SSF82051">
    <property type="entry name" value="Obg GTP-binding protein N-terminal domain"/>
    <property type="match status" value="1"/>
</dbReference>
<dbReference type="STRING" id="555088.DealDRAFT_1006"/>
<dbReference type="Pfam" id="PF09269">
    <property type="entry name" value="DUF1967"/>
    <property type="match status" value="1"/>
</dbReference>
<comment type="function">
    <text evidence="9">An essential GTPase which binds GTP, GDP and possibly (p)ppGpp with moderate affinity, with high nucleotide exchange rates and a fairly low GTP hydrolysis rate. Plays a role in control of the cell cycle, stress response, ribosome biogenesis and in those bacteria that undergo differentiation, in morphogenesis control.</text>
</comment>
<dbReference type="SUPFAM" id="SSF102741">
    <property type="entry name" value="Obg GTP-binding protein C-terminal domain"/>
    <property type="match status" value="1"/>
</dbReference>
<dbReference type="InterPro" id="IPR031167">
    <property type="entry name" value="G_OBG"/>
</dbReference>
<evidence type="ECO:0000259" key="12">
    <source>
        <dbReference type="PROSITE" id="PS51881"/>
    </source>
</evidence>
<gene>
    <name evidence="9" type="primary">obg</name>
    <name evidence="14" type="ORF">DealDRAFT_1006</name>
</gene>
<dbReference type="PROSITE" id="PS51883">
    <property type="entry name" value="OBG"/>
    <property type="match status" value="1"/>
</dbReference>
<keyword evidence="3 9" id="KW-0963">Cytoplasm</keyword>
<dbReference type="EC" id="3.6.5.-" evidence="9"/>
<dbReference type="Pfam" id="PF01926">
    <property type="entry name" value="MMR_HSR1"/>
    <property type="match status" value="1"/>
</dbReference>
<dbReference type="InterPro" id="IPR036726">
    <property type="entry name" value="GTP1_OBG_dom_sf"/>
</dbReference>
<dbReference type="InterPro" id="IPR014100">
    <property type="entry name" value="GTP-bd_Obg/CgtA"/>
</dbReference>
<dbReference type="GO" id="GO:0005737">
    <property type="term" value="C:cytoplasm"/>
    <property type="evidence" value="ECO:0007669"/>
    <property type="project" value="UniProtKB-SubCell"/>
</dbReference>
<dbReference type="InterPro" id="IPR027417">
    <property type="entry name" value="P-loop_NTPase"/>
</dbReference>
<feature type="domain" description="OBG-type G" evidence="11">
    <location>
        <begin position="159"/>
        <end position="328"/>
    </location>
</feature>
<dbReference type="HAMAP" id="MF_01454">
    <property type="entry name" value="GTPase_Obg"/>
    <property type="match status" value="1"/>
</dbReference>
<dbReference type="GO" id="GO:0005525">
    <property type="term" value="F:GTP binding"/>
    <property type="evidence" value="ECO:0007669"/>
    <property type="project" value="UniProtKB-UniRule"/>
</dbReference>
<feature type="binding site" evidence="9">
    <location>
        <begin position="309"/>
        <end position="311"/>
    </location>
    <ligand>
        <name>GTP</name>
        <dbReference type="ChEBI" id="CHEBI:37565"/>
    </ligand>
</feature>
<feature type="binding site" evidence="9">
    <location>
        <begin position="165"/>
        <end position="172"/>
    </location>
    <ligand>
        <name>GTP</name>
        <dbReference type="ChEBI" id="CHEBI:37565"/>
    </ligand>
</feature>
<feature type="binding site" evidence="9">
    <location>
        <begin position="190"/>
        <end position="194"/>
    </location>
    <ligand>
        <name>GTP</name>
        <dbReference type="ChEBI" id="CHEBI:37565"/>
    </ligand>
</feature>
<dbReference type="PROSITE" id="PS51710">
    <property type="entry name" value="G_OBG"/>
    <property type="match status" value="1"/>
</dbReference>
<dbReference type="NCBIfam" id="NF008956">
    <property type="entry name" value="PRK12299.1"/>
    <property type="match status" value="1"/>
</dbReference>
<evidence type="ECO:0000256" key="3">
    <source>
        <dbReference type="ARBA" id="ARBA00022490"/>
    </source>
</evidence>
<dbReference type="Pfam" id="PF01018">
    <property type="entry name" value="GTP1_OBG"/>
    <property type="match status" value="1"/>
</dbReference>
<feature type="region of interest" description="Disordered" evidence="10">
    <location>
        <begin position="66"/>
        <end position="89"/>
    </location>
</feature>
<accession>C0GEU7</accession>
<sequence length="427" mass="46806">MFVDRTKIYVKGGDGGNGIVAFRREKYVPLGGPDGGDGGRGGDVILKVDQGLRTLLDFRYQQHIRADRGDHGKGSSKHGKGASDTVVKVPPGTQVRDAETEALLADLTEEGETFVVAKGGRGGRGNSRFASSADKAPKYAEKGEPGEERWVWLELKVIADVGLVGFPNAGKSTFLSRVSAARPKVADYPFTTLAPNLGVVDVEGADPFVIADIPGLITGAHQGVGLGHDFLRHVERTRLLVHIVDAAGVDGRDPVDDYHQINDELRLYDERLSRLTQVVAANKTDLPQAEDGLNRLRRELGEDNVFPISAATGAGVRELLYRVSALLAELPQESQMTEDVAVFTPGPDEEETVRIERENDTFTLHGPRLEKLVAMTDFDNEDAVKRFQRLFRLWGHEDALKDAGAKNGDTVRIRDVEFTFWQEQDDE</sequence>
<dbReference type="InterPro" id="IPR006169">
    <property type="entry name" value="GTP1_OBG_dom"/>
</dbReference>